<feature type="transmembrane region" description="Helical" evidence="1">
    <location>
        <begin position="86"/>
        <end position="111"/>
    </location>
</feature>
<feature type="transmembrane region" description="Helical" evidence="1">
    <location>
        <begin position="20"/>
        <end position="37"/>
    </location>
</feature>
<protein>
    <recommendedName>
        <fullName evidence="4">Glycosyltransferase RgtA/B/C/D-like domain-containing protein</fullName>
    </recommendedName>
</protein>
<dbReference type="AlphaFoldDB" id="A0A1F4NQ07"/>
<name>A0A1F4NQ07_UNCK3</name>
<feature type="transmembrane region" description="Helical" evidence="1">
    <location>
        <begin position="123"/>
        <end position="154"/>
    </location>
</feature>
<feature type="transmembrane region" description="Helical" evidence="1">
    <location>
        <begin position="174"/>
        <end position="197"/>
    </location>
</feature>
<evidence type="ECO:0000313" key="3">
    <source>
        <dbReference type="Proteomes" id="UP000178085"/>
    </source>
</evidence>
<evidence type="ECO:0000256" key="1">
    <source>
        <dbReference type="SAM" id="Phobius"/>
    </source>
</evidence>
<reference evidence="2 3" key="1">
    <citation type="journal article" date="2016" name="Nat. Commun.">
        <title>Thousands of microbial genomes shed light on interconnected biogeochemical processes in an aquifer system.</title>
        <authorList>
            <person name="Anantharaman K."/>
            <person name="Brown C.T."/>
            <person name="Hug L.A."/>
            <person name="Sharon I."/>
            <person name="Castelle C.J."/>
            <person name="Probst A.J."/>
            <person name="Thomas B.C."/>
            <person name="Singh A."/>
            <person name="Wilkins M.J."/>
            <person name="Karaoz U."/>
            <person name="Brodie E.L."/>
            <person name="Williams K.H."/>
            <person name="Hubbard S.S."/>
            <person name="Banfield J.F."/>
        </authorList>
    </citation>
    <scope>NUCLEOTIDE SEQUENCE [LARGE SCALE GENOMIC DNA]</scope>
</reference>
<keyword evidence="1" id="KW-1133">Transmembrane helix</keyword>
<organism evidence="2 3">
    <name type="scientific">candidate division Kazan bacterium RIFCSPLOWO2_01_FULL_45_19</name>
    <dbReference type="NCBI Taxonomy" id="1798538"/>
    <lineage>
        <taxon>Bacteria</taxon>
        <taxon>Bacteria division Kazan-3B-28</taxon>
    </lineage>
</organism>
<proteinExistence type="predicted"/>
<feature type="transmembrane region" description="Helical" evidence="1">
    <location>
        <begin position="354"/>
        <end position="376"/>
    </location>
</feature>
<accession>A0A1F4NQ07</accession>
<keyword evidence="1" id="KW-0472">Membrane</keyword>
<feature type="transmembrane region" description="Helical" evidence="1">
    <location>
        <begin position="230"/>
        <end position="252"/>
    </location>
</feature>
<feature type="transmembrane region" description="Helical" evidence="1">
    <location>
        <begin position="281"/>
        <end position="298"/>
    </location>
</feature>
<keyword evidence="1" id="KW-0812">Transmembrane</keyword>
<evidence type="ECO:0000313" key="2">
    <source>
        <dbReference type="EMBL" id="OGB73456.1"/>
    </source>
</evidence>
<comment type="caution">
    <text evidence="2">The sequence shown here is derived from an EMBL/GenBank/DDBJ whole genome shotgun (WGS) entry which is preliminary data.</text>
</comment>
<sequence length="504" mass="57698">MRQWHPILWIKQWWGRIDSIDGLVFMVVVALGSYPVVDPDFGWHLKSGIDLLRTWHVPKLDPYSYTMPDWHWVNHEWLSDGLVAFVYQHLGGVGLSFIFAVIVILALLIAASWSPRVSAKSKLLVAGFAILANVARGGVRIQVLSYLGTAVVLWSFVRYRSGRLKHLWWHIPFFWLWANLHGGFLIGLAILALLFVVELIKSKSRWYAGIQYRYQSKAEPTLSPKQLGHLFWVGLMSGVITLLNPYGLQLYVDIYKTLTEPLVAQHLAEWGHFGLHGLSDQIFVVYLVLMIVALLFVYRKVEPTRWALALALFVSALWADRNLELFLLISAGLFAEAIDGGIRRLTNWLIRVRWLALIITGVGLLAILPGVMQFALANEDMNTLIHWGNYPLQAVEWAKAHPDQIGTRMYNPYSWGGFLVWRFPEQKVFIDGRMAYWKLDNRFVFRDAMAIDDGQPGTVSMIQERYGVDWVIIPPGFSLANMLSHQPGWQLVYQDKLAVIYTKK</sequence>
<gene>
    <name evidence="2" type="ORF">A3K51_01165</name>
</gene>
<evidence type="ECO:0008006" key="4">
    <source>
        <dbReference type="Google" id="ProtNLM"/>
    </source>
</evidence>
<dbReference type="Proteomes" id="UP000178085">
    <property type="component" value="Unassembled WGS sequence"/>
</dbReference>
<dbReference type="EMBL" id="METD01000001">
    <property type="protein sequence ID" value="OGB73456.1"/>
    <property type="molecule type" value="Genomic_DNA"/>
</dbReference>